<sequence length="393" mass="42876">MPKIQQFPFVSVSGTPEKRGRSYGRQAADRIAKSAAMYGQTLASLGYGSAARSRLIKDFARDIESFAPHYIEEMHGIAKGAKVPFEDIVMINARTEVVAKARAEKDQAAELEPDDGCTGALILPGRSANGKLIHGQNWDWRAECAETSIVLRVHNDDGPDFLTFVEAGGLARSGLNSAGISITANYLESERDFKQVGVPLSLIRRKVLEQQHFALAIKAVAATPKSCSNNIMLGMAEGFGIDYECAPDEAFPVYPDADDLIVHANHWINATALCKLRDTGRASMPESAYRDWRVRRLLNEKPALTMDDLKRALFDDFGAPYSVCRPPRPGSHANLSASVAMVVMEPASGVMDVAPLPAQNRIFTRYSLTADPELVPYGSAQPKPRSASRSKKP</sequence>
<feature type="region of interest" description="Disordered" evidence="1">
    <location>
        <begin position="373"/>
        <end position="393"/>
    </location>
</feature>
<dbReference type="EMBL" id="JBHSBV010000010">
    <property type="protein sequence ID" value="MFC4203224.1"/>
    <property type="molecule type" value="Genomic_DNA"/>
</dbReference>
<accession>A0ABV8P243</accession>
<comment type="caution">
    <text evidence="3">The sequence shown here is derived from an EMBL/GenBank/DDBJ whole genome shotgun (WGS) entry which is preliminary data.</text>
</comment>
<dbReference type="PANTHER" id="PTHR34180">
    <property type="entry name" value="PEPTIDASE C45"/>
    <property type="match status" value="1"/>
</dbReference>
<feature type="domain" description="Peptidase C45 hydrolase" evidence="2">
    <location>
        <begin position="129"/>
        <end position="326"/>
    </location>
</feature>
<dbReference type="NCBIfam" id="NF040521">
    <property type="entry name" value="C45_proenzyme"/>
    <property type="match status" value="1"/>
</dbReference>
<dbReference type="RefSeq" id="WP_217963755.1">
    <property type="nucleotide sequence ID" value="NZ_JAHTBN010000002.1"/>
</dbReference>
<evidence type="ECO:0000259" key="2">
    <source>
        <dbReference type="Pfam" id="PF03417"/>
    </source>
</evidence>
<keyword evidence="4" id="KW-1185">Reference proteome</keyword>
<keyword evidence="3" id="KW-0012">Acyltransferase</keyword>
<dbReference type="InterPro" id="IPR047801">
    <property type="entry name" value="Peptidase_C45"/>
</dbReference>
<evidence type="ECO:0000313" key="4">
    <source>
        <dbReference type="Proteomes" id="UP001595848"/>
    </source>
</evidence>
<gene>
    <name evidence="3" type="ORF">ACFOY1_19915</name>
</gene>
<dbReference type="PANTHER" id="PTHR34180:SF1">
    <property type="entry name" value="BETA-ALANYL-DOPAMINE_CARCININE HYDROLASE"/>
    <property type="match status" value="1"/>
</dbReference>
<dbReference type="GO" id="GO:0016746">
    <property type="term" value="F:acyltransferase activity"/>
    <property type="evidence" value="ECO:0007669"/>
    <property type="project" value="UniProtKB-KW"/>
</dbReference>
<proteinExistence type="predicted"/>
<organism evidence="3 4">
    <name type="scientific">Candidimonas humi</name>
    <dbReference type="NCBI Taxonomy" id="683355"/>
    <lineage>
        <taxon>Bacteria</taxon>
        <taxon>Pseudomonadati</taxon>
        <taxon>Pseudomonadota</taxon>
        <taxon>Betaproteobacteria</taxon>
        <taxon>Burkholderiales</taxon>
        <taxon>Alcaligenaceae</taxon>
        <taxon>Candidimonas</taxon>
    </lineage>
</organism>
<dbReference type="Pfam" id="PF03417">
    <property type="entry name" value="AAT"/>
    <property type="match status" value="1"/>
</dbReference>
<dbReference type="InterPro" id="IPR047794">
    <property type="entry name" value="C45_proenzyme-like"/>
</dbReference>
<protein>
    <submittedName>
        <fullName evidence="3">C45 family autoproteolytic acyltransferase/hydrolase</fullName>
    </submittedName>
</protein>
<evidence type="ECO:0000313" key="3">
    <source>
        <dbReference type="EMBL" id="MFC4203224.1"/>
    </source>
</evidence>
<reference evidence="4" key="1">
    <citation type="journal article" date="2019" name="Int. J. Syst. Evol. Microbiol.">
        <title>The Global Catalogue of Microorganisms (GCM) 10K type strain sequencing project: providing services to taxonomists for standard genome sequencing and annotation.</title>
        <authorList>
            <consortium name="The Broad Institute Genomics Platform"/>
            <consortium name="The Broad Institute Genome Sequencing Center for Infectious Disease"/>
            <person name="Wu L."/>
            <person name="Ma J."/>
        </authorList>
    </citation>
    <scope>NUCLEOTIDE SEQUENCE [LARGE SCALE GENOMIC DNA]</scope>
    <source>
        <strain evidence="4">LMG 24813</strain>
    </source>
</reference>
<keyword evidence="3" id="KW-0808">Transferase</keyword>
<dbReference type="Proteomes" id="UP001595848">
    <property type="component" value="Unassembled WGS sequence"/>
</dbReference>
<evidence type="ECO:0000256" key="1">
    <source>
        <dbReference type="SAM" id="MobiDB-lite"/>
    </source>
</evidence>
<name>A0ABV8P243_9BURK</name>
<dbReference type="InterPro" id="IPR005079">
    <property type="entry name" value="Peptidase_C45_hydrolase"/>
</dbReference>